<keyword evidence="11" id="KW-0511">Multifunctional enzyme</keyword>
<dbReference type="InterPro" id="IPR011761">
    <property type="entry name" value="ATP-grasp"/>
</dbReference>
<evidence type="ECO:0000256" key="17">
    <source>
        <dbReference type="PIRSR" id="PIRSR001594-4"/>
    </source>
</evidence>
<dbReference type="Pfam" id="PF00289">
    <property type="entry name" value="Biotin_carb_N"/>
    <property type="match status" value="1"/>
</dbReference>
<dbReference type="AlphaFoldDB" id="A0A1Y2FV73"/>
<dbReference type="InterPro" id="IPR013785">
    <property type="entry name" value="Aldolase_TIM"/>
</dbReference>
<evidence type="ECO:0000313" key="24">
    <source>
        <dbReference type="Proteomes" id="UP000193467"/>
    </source>
</evidence>
<protein>
    <recommendedName>
        <fullName evidence="4 13">Pyruvate carboxylase</fullName>
        <ecNumber evidence="4 13">6.4.1.1</ecNumber>
    </recommendedName>
</protein>
<feature type="modified residue" description="N6-carboxylysine" evidence="17">
    <location>
        <position position="754"/>
    </location>
</feature>
<dbReference type="SUPFAM" id="SSF51569">
    <property type="entry name" value="Aldolase"/>
    <property type="match status" value="1"/>
</dbReference>
<feature type="binding site" evidence="15">
    <location>
        <position position="274"/>
    </location>
    <ligand>
        <name>ATP</name>
        <dbReference type="ChEBI" id="CHEBI:30616"/>
    </ligand>
</feature>
<dbReference type="Pfam" id="PF02436">
    <property type="entry name" value="PYC_OADA"/>
    <property type="match status" value="1"/>
</dbReference>
<dbReference type="UniPathway" id="UPA00138"/>
<feature type="domain" description="ATP-grasp" evidence="20">
    <location>
        <begin position="159"/>
        <end position="355"/>
    </location>
</feature>
<dbReference type="InParanoid" id="A0A1Y2FV73"/>
<dbReference type="FunFam" id="3.30.470.20:FF:000012">
    <property type="entry name" value="Pyruvate carboxylase"/>
    <property type="match status" value="1"/>
</dbReference>
<feature type="binding site" evidence="15">
    <location>
        <position position="657"/>
    </location>
    <ligand>
        <name>substrate</name>
    </ligand>
</feature>
<dbReference type="OrthoDB" id="196847at2759"/>
<dbReference type="PROSITE" id="PS50968">
    <property type="entry name" value="BIOTINYL_LIPOYL"/>
    <property type="match status" value="1"/>
</dbReference>
<evidence type="ECO:0000259" key="20">
    <source>
        <dbReference type="PROSITE" id="PS50975"/>
    </source>
</evidence>
<evidence type="ECO:0000256" key="16">
    <source>
        <dbReference type="PIRSR" id="PIRSR001594-3"/>
    </source>
</evidence>
<evidence type="ECO:0000256" key="14">
    <source>
        <dbReference type="PIRSR" id="PIRSR001594-1"/>
    </source>
</evidence>
<evidence type="ECO:0000256" key="7">
    <source>
        <dbReference type="ARBA" id="ARBA00022723"/>
    </source>
</evidence>
<evidence type="ECO:0000256" key="3">
    <source>
        <dbReference type="ARBA" id="ARBA00004742"/>
    </source>
</evidence>
<feature type="binding site" evidence="16">
    <location>
        <position position="786"/>
    </location>
    <ligand>
        <name>Mn(2+)</name>
        <dbReference type="ChEBI" id="CHEBI:29035"/>
    </ligand>
</feature>
<dbReference type="PROSITE" id="PS00188">
    <property type="entry name" value="BIOTIN"/>
    <property type="match status" value="1"/>
</dbReference>
<gene>
    <name evidence="23" type="ORF">BCR35DRAFT_302234</name>
</gene>
<dbReference type="GO" id="GO:0005524">
    <property type="term" value="F:ATP binding"/>
    <property type="evidence" value="ECO:0007669"/>
    <property type="project" value="UniProtKB-UniRule"/>
</dbReference>
<dbReference type="PROSITE" id="PS50975">
    <property type="entry name" value="ATP_GRASP"/>
    <property type="match status" value="1"/>
</dbReference>
<name>A0A1Y2FV73_9BASI</name>
<evidence type="ECO:0000256" key="5">
    <source>
        <dbReference type="ARBA" id="ARBA00022432"/>
    </source>
</evidence>
<feature type="binding site" evidence="16">
    <location>
        <position position="585"/>
    </location>
    <ligand>
        <name>Mn(2+)</name>
        <dbReference type="ChEBI" id="CHEBI:29035"/>
    </ligand>
</feature>
<dbReference type="PROSITE" id="PS50979">
    <property type="entry name" value="BC"/>
    <property type="match status" value="1"/>
</dbReference>
<dbReference type="Pfam" id="PF00364">
    <property type="entry name" value="Biotin_lipoyl"/>
    <property type="match status" value="1"/>
</dbReference>
<sequence>MADSVHTLRTPVPSRPASPGAAGTPSIAGLRRLGRGPAPLRKILIANRGEIAIRIIRTAHELGMTTVSIHSAEDRFSAHRTKADESYVVGEGMTPVAAYLAQDDIIRIALEHGVSMIHPGYGFLSENAEFAKKVEAAGMLFVGPQPSVIDGLGDKIKARELAISIGVPVVPGTPGAISSYEEGAEFVEKHGFPVIIKASMGGGGRGMRVVKEQKDFKEAFAMATSEAKTAFGDGTVFVERFLYKPRHIEAQLLGDSQGNVVHLFERDCSVQRRHQKVVELAPAGSISEELRATLLADAVKIAKAVKYRNAGTCEFLVDDKGHYFIEINPRVQVEHTITEEITGIDIIAAQIQIAAGATLPELGLTQDTITKRGYSIQCRITTEDPANGFQPDTGKIEVYRSAGGNGVRLDASSGFAGAQITPHYDSLLVKCTVRGATFEIARRKMLRALVEFRIRGVKTNIPFLFRVLSHPVFVGQETWTTFIDDTPELFQLVTSQNRAQKFLAYLGDLVVNGSTIKGQVGEPGLHEEIPIPTLVDPEDESKTLDTSAPCQTGWRNIIQKEGPEGFAKAVRAYPGCLIMDTTWRDAHQSLLATRLRTIDMANIAKETSHALQNAYALECWGGATFDVAMRFLYEDPWERLRTLRALVPNIPLQALVRGANAVGYTSYPDNAIYEFSARAVENGLDIFRVFDSLNYIDNMRLGIDAAKKAGGVVEAAICYSGDVANPKKTKYTLEYYLNFAQELVDCGIHVLAIKDMAGLLKPEAATILVGALRAKFPDMPIHVHSHDTAGISAASMIACAAAGADVVDVAIDALSGTTAQPSMGAVCSALEQTNLGTGISHKNIQALNLYWSSVRQLYTCFEANVRSSDSGVFDHEMPGGQYTNLMFQSQQLGLAGQWKEVVKSYIDANILCGDIVKVTPSSKVVGDFAQFLVANKLSRQDVIDQADKLDFPNSVVEFFQGYLGQPVGGFPEPLRSKIIRDKKRIDERPGKDMEPYAFEKVRKELTEKYGTTITSTDVLSYCMYPKVFEEFKEWTTKYGDLSVLPTRFFLGKPKVGEEIHIAIEKGKTLIVKLVAISPVNVETGIRDILFELNGELRAVQVEDKNAAIETVRREKATSEPGSIGSPMSAVVVEVRVHEGQDIKAGDPICVLSAMKMEQIVSSPVSGKVSRVTVTEGDSIAQGDLVVVVQHS</sequence>
<comment type="caution">
    <text evidence="23">The sequence shown here is derived from an EMBL/GenBank/DDBJ whole genome shotgun (WGS) entry which is preliminary data.</text>
</comment>
<comment type="cofactor">
    <cofactor evidence="1 13">
        <name>biotin</name>
        <dbReference type="ChEBI" id="CHEBI:57586"/>
    </cofactor>
</comment>
<feature type="binding site" description="via carbamate group" evidence="16">
    <location>
        <position position="754"/>
    </location>
    <ligand>
        <name>Mn(2+)</name>
        <dbReference type="ChEBI" id="CHEBI:29035"/>
    </ligand>
</feature>
<feature type="active site" evidence="14">
    <location>
        <position position="330"/>
    </location>
</feature>
<evidence type="ECO:0000313" key="23">
    <source>
        <dbReference type="EMBL" id="ORY87467.1"/>
    </source>
</evidence>
<dbReference type="InterPro" id="IPR055268">
    <property type="entry name" value="PCB-like"/>
</dbReference>
<dbReference type="Pfam" id="PF02786">
    <property type="entry name" value="CPSase_L_D2"/>
    <property type="match status" value="1"/>
</dbReference>
<dbReference type="InterPro" id="IPR005930">
    <property type="entry name" value="Pyruv_COase"/>
</dbReference>
<feature type="region of interest" description="Disordered" evidence="18">
    <location>
        <begin position="1"/>
        <end position="29"/>
    </location>
</feature>
<keyword evidence="10 13" id="KW-0092">Biotin</keyword>
<evidence type="ECO:0000259" key="22">
    <source>
        <dbReference type="PROSITE" id="PS50991"/>
    </source>
</evidence>
<reference evidence="23 24" key="1">
    <citation type="submission" date="2016-07" db="EMBL/GenBank/DDBJ databases">
        <title>Pervasive Adenine N6-methylation of Active Genes in Fungi.</title>
        <authorList>
            <consortium name="DOE Joint Genome Institute"/>
            <person name="Mondo S.J."/>
            <person name="Dannebaum R.O."/>
            <person name="Kuo R.C."/>
            <person name="Labutti K."/>
            <person name="Haridas S."/>
            <person name="Kuo A."/>
            <person name="Salamov A."/>
            <person name="Ahrendt S.R."/>
            <person name="Lipzen A."/>
            <person name="Sullivan W."/>
            <person name="Andreopoulos W.B."/>
            <person name="Clum A."/>
            <person name="Lindquist E."/>
            <person name="Daum C."/>
            <person name="Ramamoorthy G.K."/>
            <person name="Gryganskyi A."/>
            <person name="Culley D."/>
            <person name="Magnuson J.K."/>
            <person name="James T.Y."/>
            <person name="O'Malley M.A."/>
            <person name="Stajich J.E."/>
            <person name="Spatafora J.W."/>
            <person name="Visel A."/>
            <person name="Grigoriev I.V."/>
        </authorList>
    </citation>
    <scope>NUCLEOTIDE SEQUENCE [LARGE SCALE GENOMIC DNA]</scope>
    <source>
        <strain evidence="23 24">62-1032</strain>
    </source>
</reference>
<dbReference type="FunCoup" id="A0A1Y2FV73">
    <property type="interactions" value="381"/>
</dbReference>
<dbReference type="Gene3D" id="2.40.50.100">
    <property type="match status" value="1"/>
</dbReference>
<keyword evidence="5" id="KW-0312">Gluconeogenesis</keyword>
<feature type="domain" description="Biotin carboxylation" evidence="21">
    <location>
        <begin position="39"/>
        <end position="488"/>
    </location>
</feature>
<evidence type="ECO:0000256" key="6">
    <source>
        <dbReference type="ARBA" id="ARBA00022598"/>
    </source>
</evidence>
<dbReference type="InterPro" id="IPR011764">
    <property type="entry name" value="Biotin_carboxylation_dom"/>
</dbReference>
<dbReference type="CDD" id="cd06850">
    <property type="entry name" value="biotinyl_domain"/>
    <property type="match status" value="1"/>
</dbReference>
<dbReference type="InterPro" id="IPR000891">
    <property type="entry name" value="PYR_CT"/>
</dbReference>
<dbReference type="InterPro" id="IPR000089">
    <property type="entry name" value="Biotin_lipoyl"/>
</dbReference>
<feature type="modified residue" description="N6-biotinyllysine" evidence="17">
    <location>
        <position position="1155"/>
    </location>
</feature>
<dbReference type="PROSITE" id="PS00867">
    <property type="entry name" value="CPSASE_2"/>
    <property type="match status" value="1"/>
</dbReference>
<evidence type="ECO:0000259" key="21">
    <source>
        <dbReference type="PROSITE" id="PS50979"/>
    </source>
</evidence>
<organism evidence="23 24">
    <name type="scientific">Leucosporidium creatinivorum</name>
    <dbReference type="NCBI Taxonomy" id="106004"/>
    <lineage>
        <taxon>Eukaryota</taxon>
        <taxon>Fungi</taxon>
        <taxon>Dikarya</taxon>
        <taxon>Basidiomycota</taxon>
        <taxon>Pucciniomycotina</taxon>
        <taxon>Microbotryomycetes</taxon>
        <taxon>Leucosporidiales</taxon>
        <taxon>Leucosporidium</taxon>
    </lineage>
</organism>
<evidence type="ECO:0000259" key="19">
    <source>
        <dbReference type="PROSITE" id="PS50968"/>
    </source>
</evidence>
<dbReference type="FunFam" id="3.40.50.20:FF:000010">
    <property type="entry name" value="Propionyl-CoA carboxylase subunit alpha"/>
    <property type="match status" value="1"/>
</dbReference>
<dbReference type="CDD" id="cd07937">
    <property type="entry name" value="DRE_TIM_PC_TC_5S"/>
    <property type="match status" value="1"/>
</dbReference>
<dbReference type="SMART" id="SM00878">
    <property type="entry name" value="Biotin_carb_C"/>
    <property type="match status" value="1"/>
</dbReference>
<dbReference type="InterPro" id="IPR005481">
    <property type="entry name" value="BC-like_N"/>
</dbReference>
<dbReference type="GO" id="GO:0005737">
    <property type="term" value="C:cytoplasm"/>
    <property type="evidence" value="ECO:0007669"/>
    <property type="project" value="TreeGrafter"/>
</dbReference>
<dbReference type="SUPFAM" id="SSF51230">
    <property type="entry name" value="Single hybrid motif"/>
    <property type="match status" value="1"/>
</dbReference>
<dbReference type="EMBL" id="MCGR01000013">
    <property type="protein sequence ID" value="ORY87467.1"/>
    <property type="molecule type" value="Genomic_DNA"/>
</dbReference>
<evidence type="ECO:0000256" key="13">
    <source>
        <dbReference type="PIRNR" id="PIRNR001594"/>
    </source>
</evidence>
<dbReference type="PANTHER" id="PTHR43778">
    <property type="entry name" value="PYRUVATE CARBOXYLASE"/>
    <property type="match status" value="1"/>
</dbReference>
<dbReference type="SUPFAM" id="SSF52440">
    <property type="entry name" value="PreATP-grasp domain"/>
    <property type="match status" value="1"/>
</dbReference>
<dbReference type="Pfam" id="PF00682">
    <property type="entry name" value="HMGL-like"/>
    <property type="match status" value="1"/>
</dbReference>
<dbReference type="GO" id="GO:0046872">
    <property type="term" value="F:metal ion binding"/>
    <property type="evidence" value="ECO:0007669"/>
    <property type="project" value="UniProtKB-KW"/>
</dbReference>
<keyword evidence="8 13" id="KW-0547">Nucleotide-binding</keyword>
<dbReference type="InterPro" id="IPR011053">
    <property type="entry name" value="Single_hybrid_motif"/>
</dbReference>
<feature type="binding site" evidence="16">
    <location>
        <position position="784"/>
    </location>
    <ligand>
        <name>Mn(2+)</name>
        <dbReference type="ChEBI" id="CHEBI:29035"/>
    </ligand>
</feature>
<dbReference type="Gene3D" id="3.30.470.20">
    <property type="entry name" value="ATP-grasp fold, B domain"/>
    <property type="match status" value="1"/>
</dbReference>
<evidence type="ECO:0000256" key="11">
    <source>
        <dbReference type="ARBA" id="ARBA00023268"/>
    </source>
</evidence>
<dbReference type="NCBIfam" id="NF006761">
    <property type="entry name" value="PRK09282.1"/>
    <property type="match status" value="1"/>
</dbReference>
<feature type="binding site" evidence="15">
    <location>
        <position position="239"/>
    </location>
    <ligand>
        <name>ATP</name>
        <dbReference type="ChEBI" id="CHEBI:30616"/>
    </ligand>
</feature>
<feature type="domain" description="Pyruvate carboxyltransferase" evidence="22">
    <location>
        <begin position="576"/>
        <end position="845"/>
    </location>
</feature>
<dbReference type="FunFam" id="2.40.50.100:FF:000003">
    <property type="entry name" value="Acetyl-CoA carboxylase biotin carboxyl carrier protein"/>
    <property type="match status" value="1"/>
</dbReference>
<evidence type="ECO:0000256" key="1">
    <source>
        <dbReference type="ARBA" id="ARBA00001953"/>
    </source>
</evidence>
<evidence type="ECO:0000256" key="8">
    <source>
        <dbReference type="ARBA" id="ARBA00022741"/>
    </source>
</evidence>
<dbReference type="STRING" id="106004.A0A1Y2FV73"/>
<accession>A0A1Y2FV73</accession>
<dbReference type="GO" id="GO:0004736">
    <property type="term" value="F:pyruvate carboxylase activity"/>
    <property type="evidence" value="ECO:0007669"/>
    <property type="project" value="UniProtKB-EC"/>
</dbReference>
<keyword evidence="7 16" id="KW-0479">Metal-binding</keyword>
<feature type="binding site" evidence="15">
    <location>
        <position position="919"/>
    </location>
    <ligand>
        <name>substrate</name>
    </ligand>
</feature>
<proteinExistence type="predicted"/>
<dbReference type="PROSITE" id="PS50991">
    <property type="entry name" value="PYR_CT"/>
    <property type="match status" value="1"/>
</dbReference>
<comment type="catalytic activity">
    <reaction evidence="12 13">
        <text>hydrogencarbonate + pyruvate + ATP = oxaloacetate + ADP + phosphate + H(+)</text>
        <dbReference type="Rhea" id="RHEA:20844"/>
        <dbReference type="ChEBI" id="CHEBI:15361"/>
        <dbReference type="ChEBI" id="CHEBI:15378"/>
        <dbReference type="ChEBI" id="CHEBI:16452"/>
        <dbReference type="ChEBI" id="CHEBI:17544"/>
        <dbReference type="ChEBI" id="CHEBI:30616"/>
        <dbReference type="ChEBI" id="CHEBI:43474"/>
        <dbReference type="ChEBI" id="CHEBI:456216"/>
        <dbReference type="EC" id="6.4.1.1"/>
    </reaction>
</comment>
<keyword evidence="9 13" id="KW-0067">ATP-binding</keyword>
<evidence type="ECO:0000256" key="4">
    <source>
        <dbReference type="ARBA" id="ARBA00013057"/>
    </source>
</evidence>
<dbReference type="InterPro" id="IPR003379">
    <property type="entry name" value="Carboxylase_cons_dom"/>
</dbReference>
<dbReference type="SUPFAM" id="SSF56059">
    <property type="entry name" value="Glutathione synthetase ATP-binding domain-like"/>
    <property type="match status" value="1"/>
</dbReference>
<dbReference type="Pfam" id="PF02785">
    <property type="entry name" value="Biotin_carb_C"/>
    <property type="match status" value="1"/>
</dbReference>
<evidence type="ECO:0000256" key="10">
    <source>
        <dbReference type="ARBA" id="ARBA00023267"/>
    </source>
</evidence>
<dbReference type="Proteomes" id="UP000193467">
    <property type="component" value="Unassembled WGS sequence"/>
</dbReference>
<dbReference type="SUPFAM" id="SSF89000">
    <property type="entry name" value="post-HMGL domain-like"/>
    <property type="match status" value="1"/>
</dbReference>
<keyword evidence="6 13" id="KW-0436">Ligase</keyword>
<comment type="pathway">
    <text evidence="3">Carbohydrate biosynthesis; gluconeogenesis.</text>
</comment>
<feature type="binding site" evidence="15">
    <location>
        <position position="155"/>
    </location>
    <ligand>
        <name>ATP</name>
        <dbReference type="ChEBI" id="CHEBI:30616"/>
    </ligand>
</feature>
<dbReference type="FunFam" id="3.30.1490.20:FF:000018">
    <property type="entry name" value="Biotin carboxylase"/>
    <property type="match status" value="1"/>
</dbReference>
<feature type="domain" description="Lipoyl-binding" evidence="19">
    <location>
        <begin position="1111"/>
        <end position="1189"/>
    </location>
</feature>
<comment type="function">
    <text evidence="13">Catalyzes a 2-step reaction, involving the ATP-dependent carboxylation of the covalently attached biotin in the first step and the transfer of the carboxyl group to pyruvate in the second.</text>
</comment>
<evidence type="ECO:0000256" key="15">
    <source>
        <dbReference type="PIRSR" id="PIRSR001594-2"/>
    </source>
</evidence>
<dbReference type="InterPro" id="IPR011054">
    <property type="entry name" value="Rudment_hybrid_motif"/>
</dbReference>
<dbReference type="PIRSF" id="PIRSF001594">
    <property type="entry name" value="Pyruv_carbox"/>
    <property type="match status" value="1"/>
</dbReference>
<dbReference type="NCBIfam" id="NF009554">
    <property type="entry name" value="PRK12999.1"/>
    <property type="match status" value="1"/>
</dbReference>
<dbReference type="InterPro" id="IPR005479">
    <property type="entry name" value="CPAse_ATP-bd"/>
</dbReference>
<evidence type="ECO:0000256" key="9">
    <source>
        <dbReference type="ARBA" id="ARBA00022840"/>
    </source>
</evidence>
<dbReference type="PANTHER" id="PTHR43778:SF2">
    <property type="entry name" value="PYRUVATE CARBOXYLASE, MITOCHONDRIAL"/>
    <property type="match status" value="1"/>
</dbReference>
<dbReference type="InterPro" id="IPR016185">
    <property type="entry name" value="PreATP-grasp_dom_sf"/>
</dbReference>
<evidence type="ECO:0000256" key="18">
    <source>
        <dbReference type="SAM" id="MobiDB-lite"/>
    </source>
</evidence>
<evidence type="ECO:0000256" key="12">
    <source>
        <dbReference type="ARBA" id="ARBA00049382"/>
    </source>
</evidence>
<dbReference type="NCBIfam" id="TIGR01235">
    <property type="entry name" value="pyruv_carbox"/>
    <property type="match status" value="1"/>
</dbReference>
<dbReference type="InterPro" id="IPR001882">
    <property type="entry name" value="Biotin_BS"/>
</dbReference>
<dbReference type="PROSITE" id="PS00866">
    <property type="entry name" value="CPSASE_1"/>
    <property type="match status" value="1"/>
</dbReference>
<dbReference type="GO" id="GO:0006094">
    <property type="term" value="P:gluconeogenesis"/>
    <property type="evidence" value="ECO:0007669"/>
    <property type="project" value="UniProtKB-UniPathway"/>
</dbReference>
<evidence type="ECO:0000256" key="2">
    <source>
        <dbReference type="ARBA" id="ARBA00002380"/>
    </source>
</evidence>
<dbReference type="EC" id="6.4.1.1" evidence="4 13"/>
<dbReference type="InterPro" id="IPR005482">
    <property type="entry name" value="Biotin_COase_C"/>
</dbReference>
<dbReference type="Gene3D" id="3.20.20.70">
    <property type="entry name" value="Aldolase class I"/>
    <property type="match status" value="1"/>
</dbReference>
<comment type="function">
    <text evidence="2">Pyruvate carboxylase catalyzes a 2-step reaction, involving the ATP-dependent carboxylation of the covalently attached biotin in the first step and the transfer of the carboxyl group to pyruvate in the second.</text>
</comment>
<keyword evidence="24" id="KW-1185">Reference proteome</keyword>
<dbReference type="SUPFAM" id="SSF51246">
    <property type="entry name" value="Rudiment single hybrid motif"/>
    <property type="match status" value="1"/>
</dbReference>
<dbReference type="FunFam" id="3.20.20.70:FF:000033">
    <property type="entry name" value="Pyruvate carboxylase"/>
    <property type="match status" value="1"/>
</dbReference>